<evidence type="ECO:0000256" key="1">
    <source>
        <dbReference type="SAM" id="SignalP"/>
    </source>
</evidence>
<dbReference type="AlphaFoldDB" id="A0A9P6C4Y2"/>
<keyword evidence="1" id="KW-0732">Signal</keyword>
<reference evidence="2" key="1">
    <citation type="submission" date="2020-11" db="EMBL/GenBank/DDBJ databases">
        <authorList>
            <consortium name="DOE Joint Genome Institute"/>
            <person name="Ahrendt S."/>
            <person name="Riley R."/>
            <person name="Andreopoulos W."/>
            <person name="Labutti K."/>
            <person name="Pangilinan J."/>
            <person name="Ruiz-Duenas F.J."/>
            <person name="Barrasa J.M."/>
            <person name="Sanchez-Garcia M."/>
            <person name="Camarero S."/>
            <person name="Miyauchi S."/>
            <person name="Serrano A."/>
            <person name="Linde D."/>
            <person name="Babiker R."/>
            <person name="Drula E."/>
            <person name="Ayuso-Fernandez I."/>
            <person name="Pacheco R."/>
            <person name="Padilla G."/>
            <person name="Ferreira P."/>
            <person name="Barriuso J."/>
            <person name="Kellner H."/>
            <person name="Castanera R."/>
            <person name="Alfaro M."/>
            <person name="Ramirez L."/>
            <person name="Pisabarro A.G."/>
            <person name="Kuo A."/>
            <person name="Tritt A."/>
            <person name="Lipzen A."/>
            <person name="He G."/>
            <person name="Yan M."/>
            <person name="Ng V."/>
            <person name="Cullen D."/>
            <person name="Martin F."/>
            <person name="Rosso M.-N."/>
            <person name="Henrissat B."/>
            <person name="Hibbett D."/>
            <person name="Martinez A.T."/>
            <person name="Grigoriev I.V."/>
        </authorList>
    </citation>
    <scope>NUCLEOTIDE SEQUENCE</scope>
    <source>
        <strain evidence="2">MF-IS2</strain>
    </source>
</reference>
<feature type="signal peptide" evidence="1">
    <location>
        <begin position="1"/>
        <end position="15"/>
    </location>
</feature>
<feature type="chain" id="PRO_5040255233" evidence="1">
    <location>
        <begin position="16"/>
        <end position="167"/>
    </location>
</feature>
<accession>A0A9P6C4Y2</accession>
<dbReference type="OrthoDB" id="5106486at2759"/>
<gene>
    <name evidence="2" type="ORF">P691DRAFT_772855</name>
</gene>
<dbReference type="Proteomes" id="UP000807342">
    <property type="component" value="Unassembled WGS sequence"/>
</dbReference>
<evidence type="ECO:0000313" key="3">
    <source>
        <dbReference type="Proteomes" id="UP000807342"/>
    </source>
</evidence>
<comment type="caution">
    <text evidence="2">The sequence shown here is derived from an EMBL/GenBank/DDBJ whole genome shotgun (WGS) entry which is preliminary data.</text>
</comment>
<dbReference type="EMBL" id="MU151080">
    <property type="protein sequence ID" value="KAF9451807.1"/>
    <property type="molecule type" value="Genomic_DNA"/>
</dbReference>
<organism evidence="2 3">
    <name type="scientific">Macrolepiota fuliginosa MF-IS2</name>
    <dbReference type="NCBI Taxonomy" id="1400762"/>
    <lineage>
        <taxon>Eukaryota</taxon>
        <taxon>Fungi</taxon>
        <taxon>Dikarya</taxon>
        <taxon>Basidiomycota</taxon>
        <taxon>Agaricomycotina</taxon>
        <taxon>Agaricomycetes</taxon>
        <taxon>Agaricomycetidae</taxon>
        <taxon>Agaricales</taxon>
        <taxon>Agaricineae</taxon>
        <taxon>Agaricaceae</taxon>
        <taxon>Macrolepiota</taxon>
    </lineage>
</organism>
<proteinExistence type="predicted"/>
<protein>
    <submittedName>
        <fullName evidence="2">Uncharacterized protein</fullName>
    </submittedName>
</protein>
<name>A0A9P6C4Y2_9AGAR</name>
<evidence type="ECO:0000313" key="2">
    <source>
        <dbReference type="EMBL" id="KAF9451807.1"/>
    </source>
</evidence>
<keyword evidence="3" id="KW-1185">Reference proteome</keyword>
<sequence length="167" mass="18567">MTLLLIHLHITLGHGRITSTDSHNGVSIMISHVGRIAWLKGPGGAGKSIVAQYCAEALEERLGASFFFSRPNDRDDPHRFFTSISIRRDPTLVGKSVRHQFRDLPEAQYLTLSIPTSELAERVIIVNGRMHEPEGTAGHHEGRDGIRSRGVHLTPLDLLQLRRATPQ</sequence>